<dbReference type="FunFam" id="3.40.50.720:FF:000357">
    <property type="entry name" value="Methionine adenosyltransferase 2 subunit beta"/>
    <property type="match status" value="1"/>
</dbReference>
<dbReference type="AlphaFoldDB" id="A0A067RCF8"/>
<keyword evidence="8" id="KW-0808">Transferase</keyword>
<evidence type="ECO:0000256" key="4">
    <source>
        <dbReference type="ARBA" id="ARBA00029977"/>
    </source>
</evidence>
<dbReference type="GO" id="GO:0048270">
    <property type="term" value="F:methionine adenosyltransferase regulator activity"/>
    <property type="evidence" value="ECO:0007669"/>
    <property type="project" value="TreeGrafter"/>
</dbReference>
<evidence type="ECO:0000313" key="9">
    <source>
        <dbReference type="Proteomes" id="UP000027135"/>
    </source>
</evidence>
<dbReference type="InterPro" id="IPR029903">
    <property type="entry name" value="RmlD-like-bd"/>
</dbReference>
<dbReference type="InterPro" id="IPR036291">
    <property type="entry name" value="NAD(P)-bd_dom_sf"/>
</dbReference>
<dbReference type="Proteomes" id="UP000027135">
    <property type="component" value="Unassembled WGS sequence"/>
</dbReference>
<comment type="function">
    <text evidence="5">Regulatory subunit of S-adenosylmethionine synthetase 2, an enzyme that catalyzes the formation of S-adenosylmethionine from methionine and ATP. Regulates MAT2A catalytic activity by changing its kinetic properties, increasing its affinity for L-methionine. Can bind NADP (in vitro).</text>
</comment>
<dbReference type="GO" id="GO:0016740">
    <property type="term" value="F:transferase activity"/>
    <property type="evidence" value="ECO:0007669"/>
    <property type="project" value="UniProtKB-KW"/>
</dbReference>
<sequence length="304" mass="33903">METIHKRLFLTGASGLLGRAVYKRFANEGWTVYGTAYSRVVEGLHKLDLTDDTEVKKSVTKFKPSFLIHCAAQRFPDKVDLDPVGAAKINVDSSRHLAHIADFLQVPMLHISTDYVFDGKSPPYAVNAVPSPLNLYGKTKLNGEKATLAVGKGNLVLRVPVLYGPVEYLAESAVTVLLNNLIHRDKPCKISNYERRCPSHVDDIADICLQLAVKRLEDENICGIFHWCGKEIFTKYDMLVQIASVFHLPYDSHVIPDSNPPSATTTTHRPYDTTLDTSRLEQLGIGHHTPFDIGIKSALQPWVR</sequence>
<dbReference type="UniPathway" id="UPA00315">
    <property type="reaction ID" value="UER00080"/>
</dbReference>
<dbReference type="SUPFAM" id="SSF51735">
    <property type="entry name" value="NAD(P)-binding Rossmann-fold domains"/>
    <property type="match status" value="1"/>
</dbReference>
<dbReference type="STRING" id="136037.A0A067RCF8"/>
<evidence type="ECO:0000313" key="8">
    <source>
        <dbReference type="EMBL" id="KDR17569.1"/>
    </source>
</evidence>
<dbReference type="Gene3D" id="3.40.50.720">
    <property type="entry name" value="NAD(P)-binding Rossmann-like Domain"/>
    <property type="match status" value="1"/>
</dbReference>
<name>A0A067RCF8_ZOONE</name>
<keyword evidence="9" id="KW-1185">Reference proteome</keyword>
<evidence type="ECO:0000259" key="7">
    <source>
        <dbReference type="Pfam" id="PF04321"/>
    </source>
</evidence>
<feature type="domain" description="RmlD-like substrate binding" evidence="7">
    <location>
        <begin position="7"/>
        <end position="300"/>
    </location>
</feature>
<dbReference type="InterPro" id="IPR005913">
    <property type="entry name" value="dTDP_dehydrorham_reduct"/>
</dbReference>
<evidence type="ECO:0000256" key="2">
    <source>
        <dbReference type="ARBA" id="ARBA00008656"/>
    </source>
</evidence>
<comment type="subunit">
    <text evidence="6">Heterotrimer; composed of a catalytic MAT2A homodimer that binds one regulatory MAT2B chain. Heterohexamer; composed of a central, catalytic MAT2A homotetramer flanked on either side by a regulatory MAT2B chain. NADP binding increases the affinity for MAT2A.</text>
</comment>
<comment type="similarity">
    <text evidence="2">Belongs to the dTDP-4-dehydrorhamnose reductase family. MAT2B subfamily.</text>
</comment>
<dbReference type="eggNOG" id="KOG1430">
    <property type="taxonomic scope" value="Eukaryota"/>
</dbReference>
<evidence type="ECO:0000256" key="3">
    <source>
        <dbReference type="ARBA" id="ARBA00021596"/>
    </source>
</evidence>
<evidence type="ECO:0000256" key="5">
    <source>
        <dbReference type="ARBA" id="ARBA00045998"/>
    </source>
</evidence>
<dbReference type="GO" id="GO:0006556">
    <property type="term" value="P:S-adenosylmethionine biosynthetic process"/>
    <property type="evidence" value="ECO:0007669"/>
    <property type="project" value="UniProtKB-UniPathway"/>
</dbReference>
<dbReference type="PANTHER" id="PTHR10491:SF4">
    <property type="entry name" value="METHIONINE ADENOSYLTRANSFERASE 2 SUBUNIT BETA"/>
    <property type="match status" value="1"/>
</dbReference>
<dbReference type="OMA" id="IRTAWVY"/>
<proteinExistence type="inferred from homology"/>
<dbReference type="GO" id="GO:0048269">
    <property type="term" value="C:methionine adenosyltransferase complex"/>
    <property type="evidence" value="ECO:0007669"/>
    <property type="project" value="TreeGrafter"/>
</dbReference>
<accession>A0A067RCF8</accession>
<organism evidence="8 9">
    <name type="scientific">Zootermopsis nevadensis</name>
    <name type="common">Dampwood termite</name>
    <dbReference type="NCBI Taxonomy" id="136037"/>
    <lineage>
        <taxon>Eukaryota</taxon>
        <taxon>Metazoa</taxon>
        <taxon>Ecdysozoa</taxon>
        <taxon>Arthropoda</taxon>
        <taxon>Hexapoda</taxon>
        <taxon>Insecta</taxon>
        <taxon>Pterygota</taxon>
        <taxon>Neoptera</taxon>
        <taxon>Polyneoptera</taxon>
        <taxon>Dictyoptera</taxon>
        <taxon>Blattodea</taxon>
        <taxon>Blattoidea</taxon>
        <taxon>Termitoidae</taxon>
        <taxon>Termopsidae</taxon>
        <taxon>Zootermopsis</taxon>
    </lineage>
</organism>
<dbReference type="InParanoid" id="A0A067RCF8"/>
<dbReference type="EMBL" id="KK852729">
    <property type="protein sequence ID" value="KDR17569.1"/>
    <property type="molecule type" value="Genomic_DNA"/>
</dbReference>
<protein>
    <recommendedName>
        <fullName evidence="3">Methionine adenosyltransferase 2 subunit beta</fullName>
    </recommendedName>
    <alternativeName>
        <fullName evidence="4">Methionine adenosyltransferase II beta</fullName>
    </alternativeName>
</protein>
<comment type="pathway">
    <text evidence="1">Amino-acid biosynthesis; S-adenosyl-L-methionine biosynthesis; S-adenosyl-L-methionine from L-methionine: step 1/1.</text>
</comment>
<gene>
    <name evidence="8" type="ORF">L798_08479</name>
</gene>
<evidence type="ECO:0000256" key="1">
    <source>
        <dbReference type="ARBA" id="ARBA00005224"/>
    </source>
</evidence>
<dbReference type="CDD" id="cd05254">
    <property type="entry name" value="dTDP_HR_like_SDR_e"/>
    <property type="match status" value="1"/>
</dbReference>
<evidence type="ECO:0000256" key="6">
    <source>
        <dbReference type="ARBA" id="ARBA00046786"/>
    </source>
</evidence>
<dbReference type="PANTHER" id="PTHR10491">
    <property type="entry name" value="DTDP-4-DEHYDRORHAMNOSE REDUCTASE"/>
    <property type="match status" value="1"/>
</dbReference>
<reference evidence="8 9" key="1">
    <citation type="journal article" date="2014" name="Nat. Commun.">
        <title>Molecular traces of alternative social organization in a termite genome.</title>
        <authorList>
            <person name="Terrapon N."/>
            <person name="Li C."/>
            <person name="Robertson H.M."/>
            <person name="Ji L."/>
            <person name="Meng X."/>
            <person name="Booth W."/>
            <person name="Chen Z."/>
            <person name="Childers C.P."/>
            <person name="Glastad K.M."/>
            <person name="Gokhale K."/>
            <person name="Gowin J."/>
            <person name="Gronenberg W."/>
            <person name="Hermansen R.A."/>
            <person name="Hu H."/>
            <person name="Hunt B.G."/>
            <person name="Huylmans A.K."/>
            <person name="Khalil S.M."/>
            <person name="Mitchell R.D."/>
            <person name="Munoz-Torres M.C."/>
            <person name="Mustard J.A."/>
            <person name="Pan H."/>
            <person name="Reese J.T."/>
            <person name="Scharf M.E."/>
            <person name="Sun F."/>
            <person name="Vogel H."/>
            <person name="Xiao J."/>
            <person name="Yang W."/>
            <person name="Yang Z."/>
            <person name="Yang Z."/>
            <person name="Zhou J."/>
            <person name="Zhu J."/>
            <person name="Brent C.S."/>
            <person name="Elsik C.G."/>
            <person name="Goodisman M.A."/>
            <person name="Liberles D.A."/>
            <person name="Roe R.M."/>
            <person name="Vargo E.L."/>
            <person name="Vilcinskas A."/>
            <person name="Wang J."/>
            <person name="Bornberg-Bauer E."/>
            <person name="Korb J."/>
            <person name="Zhang G."/>
            <person name="Liebig J."/>
        </authorList>
    </citation>
    <scope>NUCLEOTIDE SEQUENCE [LARGE SCALE GENOMIC DNA]</scope>
    <source>
        <tissue evidence="8">Whole organism</tissue>
    </source>
</reference>
<dbReference type="Pfam" id="PF04321">
    <property type="entry name" value="RmlD_sub_bind"/>
    <property type="match status" value="1"/>
</dbReference>